<evidence type="ECO:0000313" key="1">
    <source>
        <dbReference type="EMBL" id="KAG8236265.1"/>
    </source>
</evidence>
<comment type="caution">
    <text evidence="1">The sequence shown here is derived from an EMBL/GenBank/DDBJ whole genome shotgun (WGS) entry which is preliminary data.</text>
</comment>
<sequence length="93" mass="11043">MVHVCFLNKNLIEICLFLRQAKYFVYELMLKMCSNQVTTNPDIPLFRKIRDNRKSVDSEKIQCYKALHQTVSETDNLLELHQNELTEEMSFEA</sequence>
<keyword evidence="2" id="KW-1185">Reference proteome</keyword>
<accession>A0A8K0KMB7</accession>
<reference evidence="1" key="2">
    <citation type="submission" date="2017-10" db="EMBL/GenBank/DDBJ databases">
        <title>Ladona fulva Genome sequencing and assembly.</title>
        <authorList>
            <person name="Murali S."/>
            <person name="Richards S."/>
            <person name="Bandaranaike D."/>
            <person name="Bellair M."/>
            <person name="Blankenburg K."/>
            <person name="Chao H."/>
            <person name="Dinh H."/>
            <person name="Doddapaneni H."/>
            <person name="Dugan-Rocha S."/>
            <person name="Elkadiri S."/>
            <person name="Gnanaolivu R."/>
            <person name="Hernandez B."/>
            <person name="Skinner E."/>
            <person name="Javaid M."/>
            <person name="Lee S."/>
            <person name="Li M."/>
            <person name="Ming W."/>
            <person name="Munidasa M."/>
            <person name="Muniz J."/>
            <person name="Nguyen L."/>
            <person name="Hughes D."/>
            <person name="Osuji N."/>
            <person name="Pu L.-L."/>
            <person name="Puazo M."/>
            <person name="Qu C."/>
            <person name="Quiroz J."/>
            <person name="Raj R."/>
            <person name="Weissenberger G."/>
            <person name="Xin Y."/>
            <person name="Zou X."/>
            <person name="Han Y."/>
            <person name="Worley K."/>
            <person name="Muzny D."/>
            <person name="Gibbs R."/>
        </authorList>
    </citation>
    <scope>NUCLEOTIDE SEQUENCE</scope>
    <source>
        <strain evidence="1">Sampled in the wild</strain>
    </source>
</reference>
<organism evidence="1 2">
    <name type="scientific">Ladona fulva</name>
    <name type="common">Scarce chaser dragonfly</name>
    <name type="synonym">Libellula fulva</name>
    <dbReference type="NCBI Taxonomy" id="123851"/>
    <lineage>
        <taxon>Eukaryota</taxon>
        <taxon>Metazoa</taxon>
        <taxon>Ecdysozoa</taxon>
        <taxon>Arthropoda</taxon>
        <taxon>Hexapoda</taxon>
        <taxon>Insecta</taxon>
        <taxon>Pterygota</taxon>
        <taxon>Palaeoptera</taxon>
        <taxon>Odonata</taxon>
        <taxon>Epiprocta</taxon>
        <taxon>Anisoptera</taxon>
        <taxon>Libelluloidea</taxon>
        <taxon>Libellulidae</taxon>
        <taxon>Ladona</taxon>
    </lineage>
</organism>
<gene>
    <name evidence="1" type="ORF">J437_LFUL016488</name>
</gene>
<dbReference type="Proteomes" id="UP000792457">
    <property type="component" value="Unassembled WGS sequence"/>
</dbReference>
<name>A0A8K0KMB7_LADFU</name>
<dbReference type="AlphaFoldDB" id="A0A8K0KMB7"/>
<dbReference type="EMBL" id="KZ309004">
    <property type="protein sequence ID" value="KAG8236265.1"/>
    <property type="molecule type" value="Genomic_DNA"/>
</dbReference>
<reference evidence="1" key="1">
    <citation type="submission" date="2013-04" db="EMBL/GenBank/DDBJ databases">
        <authorList>
            <person name="Qu J."/>
            <person name="Murali S.C."/>
            <person name="Bandaranaike D."/>
            <person name="Bellair M."/>
            <person name="Blankenburg K."/>
            <person name="Chao H."/>
            <person name="Dinh H."/>
            <person name="Doddapaneni H."/>
            <person name="Downs B."/>
            <person name="Dugan-Rocha S."/>
            <person name="Elkadiri S."/>
            <person name="Gnanaolivu R.D."/>
            <person name="Hernandez B."/>
            <person name="Javaid M."/>
            <person name="Jayaseelan J.C."/>
            <person name="Lee S."/>
            <person name="Li M."/>
            <person name="Ming W."/>
            <person name="Munidasa M."/>
            <person name="Muniz J."/>
            <person name="Nguyen L."/>
            <person name="Ongeri F."/>
            <person name="Osuji N."/>
            <person name="Pu L.-L."/>
            <person name="Puazo M."/>
            <person name="Qu C."/>
            <person name="Quiroz J."/>
            <person name="Raj R."/>
            <person name="Weissenberger G."/>
            <person name="Xin Y."/>
            <person name="Zou X."/>
            <person name="Han Y."/>
            <person name="Richards S."/>
            <person name="Worley K."/>
            <person name="Muzny D."/>
            <person name="Gibbs R."/>
        </authorList>
    </citation>
    <scope>NUCLEOTIDE SEQUENCE</scope>
    <source>
        <strain evidence="1">Sampled in the wild</strain>
    </source>
</reference>
<proteinExistence type="predicted"/>
<evidence type="ECO:0000313" key="2">
    <source>
        <dbReference type="Proteomes" id="UP000792457"/>
    </source>
</evidence>
<protein>
    <submittedName>
        <fullName evidence="1">Uncharacterized protein</fullName>
    </submittedName>
</protein>